<name>A0A5K1F9H3_9MAGN</name>
<proteinExistence type="predicted"/>
<accession>A0A5K1F9H3</accession>
<reference evidence="2" key="1">
    <citation type="submission" date="2019-09" db="EMBL/GenBank/DDBJ databases">
        <authorList>
            <person name="Zhang L."/>
        </authorList>
    </citation>
    <scope>NUCLEOTIDE SEQUENCE</scope>
</reference>
<dbReference type="Gramene" id="NC7G0176950.1">
    <property type="protein sequence ID" value="NC7G0176950.1:cds"/>
    <property type="gene ID" value="NC7G0176950"/>
</dbReference>
<sequence>MPGAAVQRAARKPFSITLGFWVAARTNNKKASAGDCQRPPHCYGTGQEQDYEQRCK</sequence>
<dbReference type="AlphaFoldDB" id="A0A5K1F9H3"/>
<evidence type="ECO:0000256" key="1">
    <source>
        <dbReference type="SAM" id="MobiDB-lite"/>
    </source>
</evidence>
<gene>
    <name evidence="2" type="ORF">NYM_LOCUS23163</name>
</gene>
<evidence type="ECO:0000313" key="2">
    <source>
        <dbReference type="EMBL" id="VVW61191.1"/>
    </source>
</evidence>
<organism evidence="2">
    <name type="scientific">Nymphaea colorata</name>
    <name type="common">pocket water lily</name>
    <dbReference type="NCBI Taxonomy" id="210225"/>
    <lineage>
        <taxon>Eukaryota</taxon>
        <taxon>Viridiplantae</taxon>
        <taxon>Streptophyta</taxon>
        <taxon>Embryophyta</taxon>
        <taxon>Tracheophyta</taxon>
        <taxon>Spermatophyta</taxon>
        <taxon>Magnoliopsida</taxon>
        <taxon>Nymphaeales</taxon>
        <taxon>Nymphaeaceae</taxon>
        <taxon>Nymphaea</taxon>
    </lineage>
</organism>
<dbReference type="EMBL" id="LR721785">
    <property type="protein sequence ID" value="VVW61191.1"/>
    <property type="molecule type" value="Genomic_DNA"/>
</dbReference>
<feature type="region of interest" description="Disordered" evidence="1">
    <location>
        <begin position="30"/>
        <end position="56"/>
    </location>
</feature>
<protein>
    <submittedName>
        <fullName evidence="2">Uncharacterized protein</fullName>
    </submittedName>
</protein>